<keyword evidence="2" id="KW-0472">Membrane</keyword>
<evidence type="ECO:0000256" key="2">
    <source>
        <dbReference type="SAM" id="Phobius"/>
    </source>
</evidence>
<evidence type="ECO:0000313" key="4">
    <source>
        <dbReference type="RefSeq" id="XP_005110223.1"/>
    </source>
</evidence>
<dbReference type="RefSeq" id="XP_005110223.1">
    <property type="nucleotide sequence ID" value="XM_005110166.3"/>
</dbReference>
<dbReference type="InterPro" id="IPR049352">
    <property type="entry name" value="Rost"/>
</dbReference>
<feature type="transmembrane region" description="Helical" evidence="2">
    <location>
        <begin position="35"/>
        <end position="57"/>
    </location>
</feature>
<dbReference type="PANTHER" id="PTHR12242:SF1">
    <property type="entry name" value="MYND-TYPE DOMAIN-CONTAINING PROTEIN"/>
    <property type="match status" value="1"/>
</dbReference>
<dbReference type="Pfam" id="PF21534">
    <property type="entry name" value="Rost"/>
    <property type="match status" value="1"/>
</dbReference>
<feature type="transmembrane region" description="Helical" evidence="2">
    <location>
        <begin position="178"/>
        <end position="200"/>
    </location>
</feature>
<organism evidence="3 4">
    <name type="scientific">Aplysia californica</name>
    <name type="common">California sea hare</name>
    <dbReference type="NCBI Taxonomy" id="6500"/>
    <lineage>
        <taxon>Eukaryota</taxon>
        <taxon>Metazoa</taxon>
        <taxon>Spiralia</taxon>
        <taxon>Lophotrochozoa</taxon>
        <taxon>Mollusca</taxon>
        <taxon>Gastropoda</taxon>
        <taxon>Heterobranchia</taxon>
        <taxon>Euthyneura</taxon>
        <taxon>Tectipleura</taxon>
        <taxon>Aplysiida</taxon>
        <taxon>Aplysioidea</taxon>
        <taxon>Aplysiidae</taxon>
        <taxon>Aplysia</taxon>
    </lineage>
</organism>
<keyword evidence="3" id="KW-1185">Reference proteome</keyword>
<feature type="region of interest" description="Disordered" evidence="1">
    <location>
        <begin position="124"/>
        <end position="155"/>
    </location>
</feature>
<keyword evidence="2" id="KW-1133">Transmembrane helix</keyword>
<feature type="transmembrane region" description="Helical" evidence="2">
    <location>
        <begin position="77"/>
        <end position="95"/>
    </location>
</feature>
<evidence type="ECO:0000256" key="1">
    <source>
        <dbReference type="SAM" id="MobiDB-lite"/>
    </source>
</evidence>
<gene>
    <name evidence="4" type="primary">LOC101863547</name>
</gene>
<sequence>MAASILREEFRLKHFRLNHHNDRAFYCGQWKLPHIVFVLARVLLAGYSVYAMIHLVVNHYENGNKGALMRFFTVWSYILLMIHLVYAALLSIVFFRPGRQGIQGDDSEKQAGVPMTNRNAISTISNGGKDGHTAENGHNGGVVIGDGSKKKSPTPGEHEIVFGNDTSLSTAWYFKLSWVLSNFITCAAPVVTIIFFVAIYPKQNKNESSVGLQDLNVHALNFVFVVVDHLISARPVRLLHAYLPIIYGLVYIIFSVIYWSTDHKNHVVYEILDWNKPGIAFAVTVGLAVVAIPLLQFAFFGLYRLKLYICKKVHGYDLD</sequence>
<keyword evidence="2" id="KW-0812">Transmembrane</keyword>
<feature type="transmembrane region" description="Helical" evidence="2">
    <location>
        <begin position="215"/>
        <end position="231"/>
    </location>
</feature>
<proteinExistence type="predicted"/>
<dbReference type="PANTHER" id="PTHR12242">
    <property type="entry name" value="OS02G0130600 PROTEIN-RELATED"/>
    <property type="match status" value="1"/>
</dbReference>
<dbReference type="Proteomes" id="UP000694888">
    <property type="component" value="Unplaced"/>
</dbReference>
<dbReference type="GeneID" id="101863547"/>
<evidence type="ECO:0000313" key="3">
    <source>
        <dbReference type="Proteomes" id="UP000694888"/>
    </source>
</evidence>
<reference evidence="4" key="1">
    <citation type="submission" date="2025-08" db="UniProtKB">
        <authorList>
            <consortium name="RefSeq"/>
        </authorList>
    </citation>
    <scope>IDENTIFICATION</scope>
</reference>
<feature type="transmembrane region" description="Helical" evidence="2">
    <location>
        <begin position="238"/>
        <end position="259"/>
    </location>
</feature>
<name>A0ABM0K704_APLCA</name>
<accession>A0ABM0K704</accession>
<feature type="transmembrane region" description="Helical" evidence="2">
    <location>
        <begin position="279"/>
        <end position="303"/>
    </location>
</feature>
<protein>
    <submittedName>
        <fullName evidence="4">Uncharacterized protein LOC101863547</fullName>
    </submittedName>
</protein>